<dbReference type="PRINTS" id="PR01415">
    <property type="entry name" value="ANKYRIN"/>
</dbReference>
<dbReference type="Gene3D" id="1.25.40.20">
    <property type="entry name" value="Ankyrin repeat-containing domain"/>
    <property type="match status" value="5"/>
</dbReference>
<feature type="repeat" description="ANK" evidence="3">
    <location>
        <begin position="577"/>
        <end position="609"/>
    </location>
</feature>
<feature type="repeat" description="ANK" evidence="3">
    <location>
        <begin position="809"/>
        <end position="841"/>
    </location>
</feature>
<protein>
    <recommendedName>
        <fullName evidence="4">Novel STAND NTPase 3 domain-containing protein</fullName>
    </recommendedName>
</protein>
<sequence length="1331" mass="148965">MTAADFGVAWMTLTQATVNIGGTQYISLCEDVKKKYIKPEMKHISTATHDDKLGNFSQYFTSNFGHSQHRLTNCECNDSHKLEIESWKKENKRFVNTPAIDAILNILKDKHFITITGRSGVGKSASLHHVAFHFLEKKYDIIPCKNPAQIFSHFKTNRYQAFILDGVCWKNTEFDDEVKLWIKNERNIMNLFTTNTTKIIATSPLHVYKDHQFQRIRLFTTNSINLSSDEYALSPRIKHDMLLKYIPDISQEEANVISVKVLDIFPVLCNLYTPKLNIIDFFKNPFETLSKELDTLYKTKLCALFLLIVYNGTIDISFFKKQSSKKTVNGILENWEKGNVSTLSPLQYYLDACVDKYVKKVGGQYITIHDTVFDFLCFYFGKRMPTSVIKYADSKILRRRFQLESLRETQGEYTIMINNENEDLYFARILHDLSEGKVLDVFCNIQMSFQKYRYELMQHIKSLEESKIKQLLNKCEISRATLLPLYVVSRFGFQDLTRLILQYTDNKNSFKEDLPLNVACSSGKVNVIDILIAEGFDISCSNSAGITCLHEACETGQTRIVETLLEKGANINASTANGCTPLIVASNGGHTETVKILLQNGAEIDTRNSYGCTALFYACYNGHMSTIELLVKKETNVKEDCTTYSLLAACLNGYAETASNLISKGANVKYIYSNGVTLLMMASFSGNAHLVDILLSNGAIEQINSASHKEGITPLITAAAGGHVNIVNLLLKHNADANVAAKNGFTATMVASLNGYVQVVDFLNHNKNTLERERTRDENNLMAACTGGHVDMVKFLIEKGENIKYRSKSNWCPLIVASKFGNHEVISFLLSKGLDINSSDLLGNTALVFACFFERLKSVEVLIKNSVDINKGNKYGHSPIIVASRISQCVLKILIDNEASINQKDLSGRSALMHACITGNANAVEILFNNEVDIKDIDNCQWNSLMFSCASKNAEITEMLIAKSSDLNHTDENGCTSLMIASFNGNVDAVQILLDNDANLNARDELQWSPLMWSCRGRRVSVVELLLNYGADANLVSTDNTTPLFWACEEGENQIVDLLISKTTSEDNMNSWAHLMWAARKGKTRNAKTLIGKGVEINKGDSKGRTPLMISCCYRNSQIVELLMEHKANINKVDTDGWTALNWAKRLKDLTIIDLLQHHCADEKEDYFNEQLHFISACACGNNDLVNSFIQNKIDLNSKANTDSTALMLAVKGERCSTARILLLNEADVNKSDYHNNTPLIEASRSGNMDVVSLLLEYKANINDSNHIGNTALIEASKLGHIDVVKKLLKSGADILHVNKKDWDAISEARLHGNIAIVKILEEPDTILLGI</sequence>
<evidence type="ECO:0000256" key="3">
    <source>
        <dbReference type="PROSITE-ProRule" id="PRU00023"/>
    </source>
</evidence>
<dbReference type="Pfam" id="PF00023">
    <property type="entry name" value="Ank"/>
    <property type="match status" value="1"/>
</dbReference>
<evidence type="ECO:0000313" key="6">
    <source>
        <dbReference type="Proteomes" id="UP000596742"/>
    </source>
</evidence>
<dbReference type="PANTHER" id="PTHR24141">
    <property type="entry name" value="2-5A-DEPENDENT RIBONUCLEASE"/>
    <property type="match status" value="1"/>
</dbReference>
<dbReference type="InterPro" id="IPR002110">
    <property type="entry name" value="Ankyrin_rpt"/>
</dbReference>
<feature type="domain" description="Novel STAND NTPase 3" evidence="4">
    <location>
        <begin position="94"/>
        <end position="246"/>
    </location>
</feature>
<dbReference type="GO" id="GO:0003723">
    <property type="term" value="F:RNA binding"/>
    <property type="evidence" value="ECO:0007669"/>
    <property type="project" value="TreeGrafter"/>
</dbReference>
<comment type="caution">
    <text evidence="5">The sequence shown here is derived from an EMBL/GenBank/DDBJ whole genome shotgun (WGS) entry which is preliminary data.</text>
</comment>
<feature type="repeat" description="ANK" evidence="3">
    <location>
        <begin position="1235"/>
        <end position="1267"/>
    </location>
</feature>
<name>A0A8B6D8S1_MYTGA</name>
<gene>
    <name evidence="5" type="ORF">MGAL_10B058298</name>
</gene>
<dbReference type="Proteomes" id="UP000596742">
    <property type="component" value="Unassembled WGS sequence"/>
</dbReference>
<dbReference type="SUPFAM" id="SSF52540">
    <property type="entry name" value="P-loop containing nucleoside triphosphate hydrolases"/>
    <property type="match status" value="1"/>
</dbReference>
<feature type="repeat" description="ANK" evidence="3">
    <location>
        <begin position="674"/>
        <end position="699"/>
    </location>
</feature>
<dbReference type="SUPFAM" id="SSF48403">
    <property type="entry name" value="Ankyrin repeat"/>
    <property type="match status" value="3"/>
</dbReference>
<feature type="repeat" description="ANK" evidence="3">
    <location>
        <begin position="907"/>
        <end position="939"/>
    </location>
</feature>
<evidence type="ECO:0000313" key="5">
    <source>
        <dbReference type="EMBL" id="VDI15764.1"/>
    </source>
</evidence>
<feature type="repeat" description="ANK" evidence="3">
    <location>
        <begin position="776"/>
        <end position="808"/>
    </location>
</feature>
<feature type="repeat" description="ANK" evidence="3">
    <location>
        <begin position="1006"/>
        <end position="1038"/>
    </location>
</feature>
<feature type="repeat" description="ANK" evidence="3">
    <location>
        <begin position="1268"/>
        <end position="1300"/>
    </location>
</feature>
<feature type="repeat" description="ANK" evidence="3">
    <location>
        <begin position="544"/>
        <end position="576"/>
    </location>
</feature>
<dbReference type="EMBL" id="UYJE01003011">
    <property type="protein sequence ID" value="VDI15764.1"/>
    <property type="molecule type" value="Genomic_DNA"/>
</dbReference>
<dbReference type="OrthoDB" id="10249694at2759"/>
<keyword evidence="1" id="KW-0677">Repeat</keyword>
<dbReference type="PROSITE" id="PS50297">
    <property type="entry name" value="ANK_REP_REGION"/>
    <property type="match status" value="9"/>
</dbReference>
<dbReference type="SMART" id="SM00248">
    <property type="entry name" value="ANK"/>
    <property type="match status" value="25"/>
</dbReference>
<dbReference type="InterPro" id="IPR027417">
    <property type="entry name" value="P-loop_NTPase"/>
</dbReference>
<keyword evidence="2 3" id="KW-0040">ANK repeat</keyword>
<dbReference type="InterPro" id="IPR049050">
    <property type="entry name" value="nSTAND3"/>
</dbReference>
<dbReference type="GO" id="GO:0004540">
    <property type="term" value="F:RNA nuclease activity"/>
    <property type="evidence" value="ECO:0007669"/>
    <property type="project" value="TreeGrafter"/>
</dbReference>
<dbReference type="Pfam" id="PF20720">
    <property type="entry name" value="nSTAND3"/>
    <property type="match status" value="1"/>
</dbReference>
<keyword evidence="6" id="KW-1185">Reference proteome</keyword>
<dbReference type="PANTHER" id="PTHR24141:SF1">
    <property type="entry name" value="2-5A-DEPENDENT RIBONUCLEASE"/>
    <property type="match status" value="1"/>
</dbReference>
<feature type="repeat" description="ANK" evidence="3">
    <location>
        <begin position="973"/>
        <end position="1005"/>
    </location>
</feature>
<feature type="repeat" description="ANK" evidence="3">
    <location>
        <begin position="1103"/>
        <end position="1135"/>
    </location>
</feature>
<feature type="repeat" description="ANK" evidence="3">
    <location>
        <begin position="710"/>
        <end position="742"/>
    </location>
</feature>
<evidence type="ECO:0000256" key="1">
    <source>
        <dbReference type="ARBA" id="ARBA00022737"/>
    </source>
</evidence>
<accession>A0A8B6D8S1</accession>
<reference evidence="5" key="1">
    <citation type="submission" date="2018-11" db="EMBL/GenBank/DDBJ databases">
        <authorList>
            <person name="Alioto T."/>
            <person name="Alioto T."/>
        </authorList>
    </citation>
    <scope>NUCLEOTIDE SEQUENCE</scope>
</reference>
<organism evidence="5 6">
    <name type="scientific">Mytilus galloprovincialis</name>
    <name type="common">Mediterranean mussel</name>
    <dbReference type="NCBI Taxonomy" id="29158"/>
    <lineage>
        <taxon>Eukaryota</taxon>
        <taxon>Metazoa</taxon>
        <taxon>Spiralia</taxon>
        <taxon>Lophotrochozoa</taxon>
        <taxon>Mollusca</taxon>
        <taxon>Bivalvia</taxon>
        <taxon>Autobranchia</taxon>
        <taxon>Pteriomorphia</taxon>
        <taxon>Mytilida</taxon>
        <taxon>Mytiloidea</taxon>
        <taxon>Mytilidae</taxon>
        <taxon>Mytilinae</taxon>
        <taxon>Mytilus</taxon>
    </lineage>
</organism>
<dbReference type="GO" id="GO:0006396">
    <property type="term" value="P:RNA processing"/>
    <property type="evidence" value="ECO:0007669"/>
    <property type="project" value="TreeGrafter"/>
</dbReference>
<dbReference type="Pfam" id="PF12796">
    <property type="entry name" value="Ank_2"/>
    <property type="match status" value="7"/>
</dbReference>
<dbReference type="InterPro" id="IPR036770">
    <property type="entry name" value="Ankyrin_rpt-contain_sf"/>
</dbReference>
<proteinExistence type="predicted"/>
<feature type="repeat" description="ANK" evidence="3">
    <location>
        <begin position="511"/>
        <end position="543"/>
    </location>
</feature>
<evidence type="ECO:0000256" key="2">
    <source>
        <dbReference type="ARBA" id="ARBA00023043"/>
    </source>
</evidence>
<evidence type="ECO:0000259" key="4">
    <source>
        <dbReference type="Pfam" id="PF20720"/>
    </source>
</evidence>
<dbReference type="PROSITE" id="PS50088">
    <property type="entry name" value="ANK_REPEAT"/>
    <property type="match status" value="13"/>
</dbReference>